<keyword evidence="6" id="KW-0597">Phosphoprotein</keyword>
<evidence type="ECO:0000313" key="19">
    <source>
        <dbReference type="Proteomes" id="UP000216363"/>
    </source>
</evidence>
<dbReference type="EMBL" id="NNRN01000029">
    <property type="protein sequence ID" value="OYR32384.1"/>
    <property type="molecule type" value="Genomic_DNA"/>
</dbReference>
<dbReference type="Pfam" id="PF02518">
    <property type="entry name" value="HATPase_c"/>
    <property type="match status" value="1"/>
</dbReference>
<proteinExistence type="predicted"/>
<dbReference type="InterPro" id="IPR050980">
    <property type="entry name" value="2C_sensor_his_kinase"/>
</dbReference>
<dbReference type="GO" id="GO:0005886">
    <property type="term" value="C:plasma membrane"/>
    <property type="evidence" value="ECO:0007669"/>
    <property type="project" value="UniProtKB-SubCell"/>
</dbReference>
<dbReference type="AlphaFoldDB" id="A0A256GYT3"/>
<keyword evidence="12" id="KW-1133">Transmembrane helix</keyword>
<dbReference type="InterPro" id="IPR003594">
    <property type="entry name" value="HATPase_dom"/>
</dbReference>
<dbReference type="InterPro" id="IPR003661">
    <property type="entry name" value="HisK_dim/P_dom"/>
</dbReference>
<comment type="catalytic activity">
    <reaction evidence="1">
        <text>ATP + protein L-histidine = ADP + protein N-phospho-L-histidine.</text>
        <dbReference type="EC" id="2.7.13.3"/>
    </reaction>
</comment>
<evidence type="ECO:0000256" key="1">
    <source>
        <dbReference type="ARBA" id="ARBA00000085"/>
    </source>
</evidence>
<keyword evidence="4" id="KW-1003">Cell membrane</keyword>
<keyword evidence="13" id="KW-0902">Two-component regulatory system</keyword>
<dbReference type="RefSeq" id="WP_094513519.1">
    <property type="nucleotide sequence ID" value="NZ_JBHEEP010000007.1"/>
</dbReference>
<dbReference type="PROSITE" id="PS50885">
    <property type="entry name" value="HAMP"/>
    <property type="match status" value="1"/>
</dbReference>
<feature type="domain" description="Histidine kinase" evidence="15">
    <location>
        <begin position="275"/>
        <end position="473"/>
    </location>
</feature>
<evidence type="ECO:0000256" key="9">
    <source>
        <dbReference type="ARBA" id="ARBA00022741"/>
    </source>
</evidence>
<dbReference type="PRINTS" id="PR00344">
    <property type="entry name" value="BCTRLSENSOR"/>
</dbReference>
<evidence type="ECO:0000256" key="3">
    <source>
        <dbReference type="ARBA" id="ARBA00012438"/>
    </source>
</evidence>
<dbReference type="SMART" id="SM00387">
    <property type="entry name" value="HATPase_c"/>
    <property type="match status" value="1"/>
</dbReference>
<evidence type="ECO:0000256" key="5">
    <source>
        <dbReference type="ARBA" id="ARBA00022519"/>
    </source>
</evidence>
<dbReference type="Proteomes" id="UP000435957">
    <property type="component" value="Unassembled WGS sequence"/>
</dbReference>
<dbReference type="EC" id="2.7.13.3" evidence="3"/>
<evidence type="ECO:0000259" key="15">
    <source>
        <dbReference type="PROSITE" id="PS50109"/>
    </source>
</evidence>
<sequence>MIYWWRRSLAAQFIGFVLVTLVVSQALFFFISRAEREQALYAASKSEFYTRATSITRLIGSLPAGLRKEALEASETTYSRFWISNSEPVDADAWRRRAGDELARPLANLVDFHQHPGFDVPAAIDNATRNAMVAANAGEPWATPSAMTWNLPQAAKYTALGGTSGFGLAVRLDDGTFLNTAYYNSSPTSWWNPQTLASLAVAATLLCVIGIFAANRIARPLRRLTASAEALGRGENVPPLPEEGTDDIRQTTAAFNRMQSRLFRFIEDRTRMLAAIGHDLRTPLTSLRLRTEFVTDPDVQQRMLATIDEIQTMTEATIAFARGEATIEETRTVDLNALVGSLCDDLADMEQPVTYQDGEKSTYRCRPDSLRRAIRNIIENAVRYGSEARVQLRHHAQSVDIIVEDDGPGIPEAMHEKVFAPFYRLEASRNRETGGVGLGLAIARTIVRHHGGDIVLENGNPHFKVVISLPRKQ</sequence>
<dbReference type="SUPFAM" id="SSF55874">
    <property type="entry name" value="ATPase domain of HSP90 chaperone/DNA topoisomerase II/histidine kinase"/>
    <property type="match status" value="1"/>
</dbReference>
<reference evidence="18 19" key="1">
    <citation type="submission" date="2017-07" db="EMBL/GenBank/DDBJ databases">
        <title>Draft genome of Ochrobactrum lupini type strain LUP21.</title>
        <authorList>
            <person name="Krzyzanowska D.M."/>
            <person name="Jafra S."/>
        </authorList>
    </citation>
    <scope>NUCLEOTIDE SEQUENCE [LARGE SCALE GENOMIC DNA]</scope>
    <source>
        <strain evidence="18 19">LUP21</strain>
    </source>
</reference>
<dbReference type="Pfam" id="PF00512">
    <property type="entry name" value="HisKA"/>
    <property type="match status" value="1"/>
</dbReference>
<dbReference type="InterPro" id="IPR003660">
    <property type="entry name" value="HAMP_dom"/>
</dbReference>
<evidence type="ECO:0000313" key="18">
    <source>
        <dbReference type="EMBL" id="OYR32384.1"/>
    </source>
</evidence>
<dbReference type="InterPro" id="IPR004358">
    <property type="entry name" value="Sig_transdc_His_kin-like_C"/>
</dbReference>
<comment type="caution">
    <text evidence="18">The sequence shown here is derived from an EMBL/GenBank/DDBJ whole genome shotgun (WGS) entry which is preliminary data.</text>
</comment>
<dbReference type="Proteomes" id="UP000216363">
    <property type="component" value="Unassembled WGS sequence"/>
</dbReference>
<evidence type="ECO:0000256" key="12">
    <source>
        <dbReference type="ARBA" id="ARBA00022989"/>
    </source>
</evidence>
<evidence type="ECO:0000256" key="8">
    <source>
        <dbReference type="ARBA" id="ARBA00022692"/>
    </source>
</evidence>
<protein>
    <recommendedName>
        <fullName evidence="3">histidine kinase</fullName>
        <ecNumber evidence="3">2.7.13.3</ecNumber>
    </recommendedName>
</protein>
<keyword evidence="9" id="KW-0547">Nucleotide-binding</keyword>
<keyword evidence="5" id="KW-0997">Cell inner membrane</keyword>
<evidence type="ECO:0000256" key="4">
    <source>
        <dbReference type="ARBA" id="ARBA00022475"/>
    </source>
</evidence>
<evidence type="ECO:0000256" key="14">
    <source>
        <dbReference type="ARBA" id="ARBA00023136"/>
    </source>
</evidence>
<dbReference type="Gene3D" id="1.10.8.500">
    <property type="entry name" value="HAMP domain in histidine kinase"/>
    <property type="match status" value="1"/>
</dbReference>
<dbReference type="CDD" id="cd06225">
    <property type="entry name" value="HAMP"/>
    <property type="match status" value="1"/>
</dbReference>
<keyword evidence="10" id="KW-0418">Kinase</keyword>
<keyword evidence="14" id="KW-0472">Membrane</keyword>
<evidence type="ECO:0000256" key="13">
    <source>
        <dbReference type="ARBA" id="ARBA00023012"/>
    </source>
</evidence>
<comment type="subcellular location">
    <subcellularLocation>
        <location evidence="2">Cell inner membrane</location>
        <topology evidence="2">Multi-pass membrane protein</topology>
    </subcellularLocation>
</comment>
<organism evidence="18 19">
    <name type="scientific">Brucella lupini</name>
    <dbReference type="NCBI Taxonomy" id="255457"/>
    <lineage>
        <taxon>Bacteria</taxon>
        <taxon>Pseudomonadati</taxon>
        <taxon>Pseudomonadota</taxon>
        <taxon>Alphaproteobacteria</taxon>
        <taxon>Hyphomicrobiales</taxon>
        <taxon>Brucellaceae</taxon>
        <taxon>Brucella/Ochrobactrum group</taxon>
        <taxon>Brucella</taxon>
    </lineage>
</organism>
<dbReference type="SMART" id="SM00304">
    <property type="entry name" value="HAMP"/>
    <property type="match status" value="1"/>
</dbReference>
<keyword evidence="7" id="KW-0808">Transferase</keyword>
<keyword evidence="20" id="KW-1185">Reference proteome</keyword>
<feature type="domain" description="HAMP" evidence="16">
    <location>
        <begin position="215"/>
        <end position="267"/>
    </location>
</feature>
<evidence type="ECO:0000256" key="11">
    <source>
        <dbReference type="ARBA" id="ARBA00022840"/>
    </source>
</evidence>
<dbReference type="SUPFAM" id="SSF47384">
    <property type="entry name" value="Homodimeric domain of signal transducing histidine kinase"/>
    <property type="match status" value="1"/>
</dbReference>
<dbReference type="GO" id="GO:0000155">
    <property type="term" value="F:phosphorelay sensor kinase activity"/>
    <property type="evidence" value="ECO:0007669"/>
    <property type="project" value="InterPro"/>
</dbReference>
<dbReference type="Gene3D" id="3.30.565.10">
    <property type="entry name" value="Histidine kinase-like ATPase, C-terminal domain"/>
    <property type="match status" value="1"/>
</dbReference>
<accession>A0A256GYT3</accession>
<dbReference type="SUPFAM" id="SSF158472">
    <property type="entry name" value="HAMP domain-like"/>
    <property type="match status" value="1"/>
</dbReference>
<dbReference type="EMBL" id="WBWF01000009">
    <property type="protein sequence ID" value="KAB2703268.1"/>
    <property type="molecule type" value="Genomic_DNA"/>
</dbReference>
<dbReference type="Gene3D" id="1.10.287.130">
    <property type="match status" value="1"/>
</dbReference>
<reference evidence="17 20" key="2">
    <citation type="submission" date="2019-09" db="EMBL/GenBank/DDBJ databases">
        <title>Taxonomic organization of the family Brucellaceae based on a phylogenomic approach.</title>
        <authorList>
            <person name="Leclercq S."/>
            <person name="Cloeckaert A."/>
            <person name="Zygmunt M.S."/>
        </authorList>
    </citation>
    <scope>NUCLEOTIDE SEQUENCE [LARGE SCALE GENOMIC DNA]</scope>
    <source>
        <strain evidence="17 20">LUP23</strain>
    </source>
</reference>
<evidence type="ECO:0000259" key="16">
    <source>
        <dbReference type="PROSITE" id="PS50885"/>
    </source>
</evidence>
<dbReference type="InterPro" id="IPR036097">
    <property type="entry name" value="HisK_dim/P_sf"/>
</dbReference>
<dbReference type="SMART" id="SM00388">
    <property type="entry name" value="HisKA"/>
    <property type="match status" value="1"/>
</dbReference>
<evidence type="ECO:0000256" key="7">
    <source>
        <dbReference type="ARBA" id="ARBA00022679"/>
    </source>
</evidence>
<dbReference type="Pfam" id="PF00672">
    <property type="entry name" value="HAMP"/>
    <property type="match status" value="1"/>
</dbReference>
<name>A0A256GYT3_9HYPH</name>
<evidence type="ECO:0000256" key="2">
    <source>
        <dbReference type="ARBA" id="ARBA00004429"/>
    </source>
</evidence>
<evidence type="ECO:0000256" key="6">
    <source>
        <dbReference type="ARBA" id="ARBA00022553"/>
    </source>
</evidence>
<dbReference type="InterPro" id="IPR036890">
    <property type="entry name" value="HATPase_C_sf"/>
</dbReference>
<dbReference type="PANTHER" id="PTHR44936">
    <property type="entry name" value="SENSOR PROTEIN CREC"/>
    <property type="match status" value="1"/>
</dbReference>
<keyword evidence="8" id="KW-0812">Transmembrane</keyword>
<dbReference type="CDD" id="cd00082">
    <property type="entry name" value="HisKA"/>
    <property type="match status" value="1"/>
</dbReference>
<keyword evidence="11" id="KW-0067">ATP-binding</keyword>
<evidence type="ECO:0000256" key="10">
    <source>
        <dbReference type="ARBA" id="ARBA00022777"/>
    </source>
</evidence>
<dbReference type="InterPro" id="IPR005467">
    <property type="entry name" value="His_kinase_dom"/>
</dbReference>
<dbReference type="PROSITE" id="PS50109">
    <property type="entry name" value="HIS_KIN"/>
    <property type="match status" value="1"/>
</dbReference>
<gene>
    <name evidence="18" type="ORF">CES86_0040</name>
    <name evidence="17" type="ORF">F9L03_14480</name>
</gene>
<dbReference type="PANTHER" id="PTHR44936:SF5">
    <property type="entry name" value="SENSOR HISTIDINE KINASE ENVZ"/>
    <property type="match status" value="1"/>
</dbReference>
<evidence type="ECO:0000313" key="17">
    <source>
        <dbReference type="EMBL" id="KAB2703268.1"/>
    </source>
</evidence>
<dbReference type="GO" id="GO:0005524">
    <property type="term" value="F:ATP binding"/>
    <property type="evidence" value="ECO:0007669"/>
    <property type="project" value="UniProtKB-KW"/>
</dbReference>
<evidence type="ECO:0000313" key="20">
    <source>
        <dbReference type="Proteomes" id="UP000435957"/>
    </source>
</evidence>